<keyword evidence="3" id="KW-1185">Reference proteome</keyword>
<dbReference type="InterPro" id="IPR013878">
    <property type="entry name" value="Mo25"/>
</dbReference>
<dbReference type="Proteomes" id="UP000078348">
    <property type="component" value="Unassembled WGS sequence"/>
</dbReference>
<evidence type="ECO:0000313" key="3">
    <source>
        <dbReference type="Proteomes" id="UP000078348"/>
    </source>
</evidence>
<dbReference type="SUPFAM" id="SSF48371">
    <property type="entry name" value="ARM repeat"/>
    <property type="match status" value="1"/>
</dbReference>
<evidence type="ECO:0000256" key="1">
    <source>
        <dbReference type="ARBA" id="ARBA00011012"/>
    </source>
</evidence>
<gene>
    <name evidence="2" type="ORF">AV274_6125</name>
</gene>
<dbReference type="GO" id="GO:0035556">
    <property type="term" value="P:intracellular signal transduction"/>
    <property type="evidence" value="ECO:0007669"/>
    <property type="project" value="TreeGrafter"/>
</dbReference>
<dbReference type="EMBL" id="LXWW01000559">
    <property type="protein sequence ID" value="OAO12184.1"/>
    <property type="molecule type" value="Genomic_DNA"/>
</dbReference>
<dbReference type="GO" id="GO:0043539">
    <property type="term" value="F:protein serine/threonine kinase activator activity"/>
    <property type="evidence" value="ECO:0007669"/>
    <property type="project" value="TreeGrafter"/>
</dbReference>
<proteinExistence type="inferred from homology"/>
<dbReference type="OrthoDB" id="609103at2759"/>
<comment type="similarity">
    <text evidence="1">Belongs to the Mo25 family.</text>
</comment>
<dbReference type="Gene3D" id="1.25.10.10">
    <property type="entry name" value="Leucine-rich Repeat Variant"/>
    <property type="match status" value="1"/>
</dbReference>
<comment type="caution">
    <text evidence="2">The sequence shown here is derived from an EMBL/GenBank/DDBJ whole genome shotgun (WGS) entry which is preliminary data.</text>
</comment>
<accession>A0A196S871</accession>
<dbReference type="AlphaFoldDB" id="A0A196S871"/>
<protein>
    <submittedName>
        <fullName evidence="2">Mo25 family protein</fullName>
    </submittedName>
</protein>
<name>A0A196S871_BLAHN</name>
<dbReference type="InterPro" id="IPR011989">
    <property type="entry name" value="ARM-like"/>
</dbReference>
<reference evidence="2 3" key="1">
    <citation type="submission" date="2016-05" db="EMBL/GenBank/DDBJ databases">
        <title>Nuclear genome of Blastocystis sp. subtype 1 NandII.</title>
        <authorList>
            <person name="Gentekaki E."/>
            <person name="Curtis B."/>
            <person name="Stairs C."/>
            <person name="Eme L."/>
            <person name="Herman E."/>
            <person name="Klimes V."/>
            <person name="Arias M.C."/>
            <person name="Elias M."/>
            <person name="Hilliou F."/>
            <person name="Klute M."/>
            <person name="Malik S.-B."/>
            <person name="Pightling A."/>
            <person name="Rachubinski R."/>
            <person name="Salas D."/>
            <person name="Schlacht A."/>
            <person name="Suga H."/>
            <person name="Archibald J."/>
            <person name="Ball S.G."/>
            <person name="Clark G."/>
            <person name="Dacks J."/>
            <person name="Van Der Giezen M."/>
            <person name="Tsaousis A."/>
            <person name="Roger A."/>
        </authorList>
    </citation>
    <scope>NUCLEOTIDE SEQUENCE [LARGE SCALE GENOMIC DNA]</scope>
    <source>
        <strain evidence="3">ATCC 50177 / NandII</strain>
    </source>
</reference>
<evidence type="ECO:0000313" key="2">
    <source>
        <dbReference type="EMBL" id="OAO12184.1"/>
    </source>
</evidence>
<dbReference type="InterPro" id="IPR016024">
    <property type="entry name" value="ARM-type_fold"/>
</dbReference>
<dbReference type="PANTHER" id="PTHR10182:SF3">
    <property type="entry name" value="PROTEIN MO25"/>
    <property type="match status" value="1"/>
</dbReference>
<organism evidence="2 3">
    <name type="scientific">Blastocystis sp. subtype 1 (strain ATCC 50177 / NandII)</name>
    <dbReference type="NCBI Taxonomy" id="478820"/>
    <lineage>
        <taxon>Eukaryota</taxon>
        <taxon>Sar</taxon>
        <taxon>Stramenopiles</taxon>
        <taxon>Bigyra</taxon>
        <taxon>Opalozoa</taxon>
        <taxon>Opalinata</taxon>
        <taxon>Blastocystidae</taxon>
        <taxon>Blastocystis</taxon>
    </lineage>
</organism>
<dbReference type="STRING" id="478820.A0A196S871"/>
<dbReference type="Pfam" id="PF08569">
    <property type="entry name" value="Mo25"/>
    <property type="match status" value="1"/>
</dbReference>
<dbReference type="PANTHER" id="PTHR10182">
    <property type="entry name" value="CALCIUM-BINDING PROTEIN 39-RELATED"/>
    <property type="match status" value="1"/>
</dbReference>
<sequence length="336" mass="38643">MEFVKRVFGFHKTPPVLVECCLFELNCIVNNVIPPKGRRLNKRFNQMKNFLFGKGESEPEAEECEELAQEIINNDVILQIIRELPLLTVQERNSYVQVVATLVSRDHAHFSSEYMVSEKGDEILSYVLEGLSDDDLSVHCGLFLRECVKSSPINNHILTTGPYLELLFTHYIFNARFDSCSDVLQVLCDLLRRNKQMVAVTLNADPDLCNKIFLWIRNLIQNGNYVVTRVIAHLLSLFLSDSVNLQITLRFLNDTENLMIVMNLLCSPYQSIQLDAFDMFKLFAANTNGCVGVKMILRQNRAKLLSFLPNFLPHYEDDTFKKEKKIVLRLLSEKAL</sequence>